<dbReference type="AlphaFoldDB" id="R9RAR0"/>
<dbReference type="HOGENOM" id="CLU_155761_6_0_0"/>
<evidence type="ECO:0000313" key="1">
    <source>
        <dbReference type="EMBL" id="AGM23203.1"/>
    </source>
</evidence>
<sequence>MKQEFIIDFIICKPAKSFFKKHENIKEKFKNNIILHFKGQRNIDIKKLIGYSDLFRMRINSYRVIYKVINNKIILIDVIDADNRGDILKGVVAN</sequence>
<dbReference type="InterPro" id="IPR035093">
    <property type="entry name" value="RelE/ParE_toxin_dom_sf"/>
</dbReference>
<accession>R9RAR0</accession>
<evidence type="ECO:0000313" key="2">
    <source>
        <dbReference type="Proteomes" id="UP000014361"/>
    </source>
</evidence>
<gene>
    <name evidence="1" type="ORF">HMPREF0409_00983</name>
</gene>
<dbReference type="Gene3D" id="3.30.2310.20">
    <property type="entry name" value="RelE-like"/>
    <property type="match status" value="1"/>
</dbReference>
<dbReference type="SUPFAM" id="SSF143011">
    <property type="entry name" value="RelE-like"/>
    <property type="match status" value="1"/>
</dbReference>
<reference evidence="1 2" key="1">
    <citation type="submission" date="2012-07" db="EMBL/GenBank/DDBJ databases">
        <title>The Genome Sequence of Fusobacterium sp. 4_8.</title>
        <authorList>
            <consortium name="The Broad Institute Genome Sequencing Platform"/>
            <person name="Earl A."/>
            <person name="Ward D."/>
            <person name="Feldgarden M."/>
            <person name="Gevers D."/>
            <person name="Sibley C.D."/>
            <person name="White A.P."/>
            <person name="Crowley S."/>
            <person name="Surette M."/>
            <person name="Strauss J.C."/>
            <person name="Ambrose C.E."/>
            <person name="Allen-Vercoe E."/>
            <person name="Walker B."/>
            <person name="Young S.K."/>
            <person name="Zeng Q."/>
            <person name="Gargeya S."/>
            <person name="Fitzgerald M."/>
            <person name="Haas B."/>
            <person name="Abouelleil A."/>
            <person name="Alvarado L."/>
            <person name="Arachchi H.M."/>
            <person name="Berlin A.M."/>
            <person name="Chapman S.B."/>
            <person name="Goldberg J."/>
            <person name="Griggs A."/>
            <person name="Gujja S."/>
            <person name="Hansen M."/>
            <person name="Howarth C."/>
            <person name="Imamovic A."/>
            <person name="Larimer J."/>
            <person name="McCowen C."/>
            <person name="Montmayeur A."/>
            <person name="Murphy C."/>
            <person name="Neiman D."/>
            <person name="Pearson M."/>
            <person name="Priest M."/>
            <person name="Roberts A."/>
            <person name="Saif S."/>
            <person name="Shea T."/>
            <person name="Sisk P."/>
            <person name="Sykes S."/>
            <person name="Wortman J."/>
            <person name="Nusbaum C."/>
            <person name="Birren B."/>
        </authorList>
    </citation>
    <scope>NUCLEOTIDE SEQUENCE [LARGE SCALE GENOMIC DNA]</scope>
    <source>
        <strain evidence="1 2">4_8</strain>
    </source>
</reference>
<dbReference type="PATRIC" id="fig|469607.3.peg.752"/>
<dbReference type="RefSeq" id="WP_016339739.1">
    <property type="nucleotide sequence ID" value="NC_021281.1"/>
</dbReference>
<name>R9RAR0_9FUSO</name>
<dbReference type="KEGG" id="fus:HMPREF0409_00983"/>
<proteinExistence type="predicted"/>
<evidence type="ECO:0008006" key="3">
    <source>
        <dbReference type="Google" id="ProtNLM"/>
    </source>
</evidence>
<organism evidence="1 2">
    <name type="scientific">Fusobacterium animalis 4_8</name>
    <dbReference type="NCBI Taxonomy" id="469607"/>
    <lineage>
        <taxon>Bacteria</taxon>
        <taxon>Fusobacteriati</taxon>
        <taxon>Fusobacteriota</taxon>
        <taxon>Fusobacteriia</taxon>
        <taxon>Fusobacteriales</taxon>
        <taxon>Fusobacteriaceae</taxon>
        <taxon>Fusobacterium</taxon>
    </lineage>
</organism>
<dbReference type="Proteomes" id="UP000014361">
    <property type="component" value="Chromosome"/>
</dbReference>
<dbReference type="EMBL" id="CP003723">
    <property type="protein sequence ID" value="AGM23203.1"/>
    <property type="molecule type" value="Genomic_DNA"/>
</dbReference>
<protein>
    <recommendedName>
        <fullName evidence="3">Type II toxin-antitoxin system RelE/ParE family toxin</fullName>
    </recommendedName>
</protein>